<dbReference type="GO" id="GO:0046452">
    <property type="term" value="P:dihydrofolate metabolic process"/>
    <property type="evidence" value="ECO:0007669"/>
    <property type="project" value="TreeGrafter"/>
</dbReference>
<dbReference type="InterPro" id="IPR024072">
    <property type="entry name" value="DHFR-like_dom_sf"/>
</dbReference>
<evidence type="ECO:0000256" key="1">
    <source>
        <dbReference type="ARBA" id="ARBA00004903"/>
    </source>
</evidence>
<keyword evidence="5 8" id="KW-0521">NADP</keyword>
<dbReference type="UniPathway" id="UPA00077">
    <property type="reaction ID" value="UER00158"/>
</dbReference>
<dbReference type="InterPro" id="IPR017925">
    <property type="entry name" value="DHFR_CS"/>
</dbReference>
<comment type="pathway">
    <text evidence="1 8">Cofactor biosynthesis; tetrahydrofolate biosynthesis; 5,6,7,8-tetrahydrofolate from 7,8-dihydrofolate: step 1/1.</text>
</comment>
<dbReference type="GO" id="GO:0046655">
    <property type="term" value="P:folic acid metabolic process"/>
    <property type="evidence" value="ECO:0007669"/>
    <property type="project" value="TreeGrafter"/>
</dbReference>
<evidence type="ECO:0000256" key="8">
    <source>
        <dbReference type="PIRNR" id="PIRNR000194"/>
    </source>
</evidence>
<evidence type="ECO:0000259" key="10">
    <source>
        <dbReference type="PROSITE" id="PS51330"/>
    </source>
</evidence>
<evidence type="ECO:0000256" key="5">
    <source>
        <dbReference type="ARBA" id="ARBA00022857"/>
    </source>
</evidence>
<dbReference type="OrthoDB" id="9804315at2"/>
<dbReference type="AlphaFoldDB" id="A0A1B4V2V7"/>
<dbReference type="InterPro" id="IPR012259">
    <property type="entry name" value="DHFR"/>
</dbReference>
<dbReference type="RefSeq" id="WP_096460390.1">
    <property type="nucleotide sequence ID" value="NZ_AP014936.1"/>
</dbReference>
<comment type="catalytic activity">
    <reaction evidence="8">
        <text>(6S)-5,6,7,8-tetrahydrofolate + NADP(+) = 7,8-dihydrofolate + NADPH + H(+)</text>
        <dbReference type="Rhea" id="RHEA:15009"/>
        <dbReference type="ChEBI" id="CHEBI:15378"/>
        <dbReference type="ChEBI" id="CHEBI:57451"/>
        <dbReference type="ChEBI" id="CHEBI:57453"/>
        <dbReference type="ChEBI" id="CHEBI:57783"/>
        <dbReference type="ChEBI" id="CHEBI:58349"/>
        <dbReference type="EC" id="1.5.1.3"/>
    </reaction>
</comment>
<dbReference type="InterPro" id="IPR001796">
    <property type="entry name" value="DHFR_dom"/>
</dbReference>
<keyword evidence="12" id="KW-1185">Reference proteome</keyword>
<organism evidence="11 12">
    <name type="scientific">Sulfurifustis variabilis</name>
    <dbReference type="NCBI Taxonomy" id="1675686"/>
    <lineage>
        <taxon>Bacteria</taxon>
        <taxon>Pseudomonadati</taxon>
        <taxon>Pseudomonadota</taxon>
        <taxon>Gammaproteobacteria</taxon>
        <taxon>Acidiferrobacterales</taxon>
        <taxon>Acidiferrobacteraceae</taxon>
        <taxon>Sulfurifustis</taxon>
    </lineage>
</organism>
<dbReference type="PIRSF" id="PIRSF000194">
    <property type="entry name" value="DHFR"/>
    <property type="match status" value="1"/>
</dbReference>
<name>A0A1B4V2V7_9GAMM</name>
<dbReference type="Pfam" id="PF00186">
    <property type="entry name" value="DHFR_1"/>
    <property type="match status" value="1"/>
</dbReference>
<dbReference type="PANTHER" id="PTHR48069:SF3">
    <property type="entry name" value="DIHYDROFOLATE REDUCTASE"/>
    <property type="match status" value="1"/>
</dbReference>
<dbReference type="SUPFAM" id="SSF53597">
    <property type="entry name" value="Dihydrofolate reductase-like"/>
    <property type="match status" value="1"/>
</dbReference>
<dbReference type="FunFam" id="3.40.430.10:FF:000001">
    <property type="entry name" value="Dihydrofolate reductase"/>
    <property type="match status" value="1"/>
</dbReference>
<evidence type="ECO:0000256" key="2">
    <source>
        <dbReference type="ARBA" id="ARBA00009539"/>
    </source>
</evidence>
<keyword evidence="6 8" id="KW-0560">Oxidoreductase</keyword>
<dbReference type="GO" id="GO:0046654">
    <property type="term" value="P:tetrahydrofolate biosynthetic process"/>
    <property type="evidence" value="ECO:0007669"/>
    <property type="project" value="UniProtKB-UniPathway"/>
</dbReference>
<evidence type="ECO:0000313" key="11">
    <source>
        <dbReference type="EMBL" id="BAU47868.1"/>
    </source>
</evidence>
<dbReference type="GO" id="GO:0006730">
    <property type="term" value="P:one-carbon metabolic process"/>
    <property type="evidence" value="ECO:0007669"/>
    <property type="project" value="UniProtKB-KW"/>
</dbReference>
<dbReference type="NCBIfam" id="NF008037">
    <property type="entry name" value="PRK10769.1"/>
    <property type="match status" value="1"/>
</dbReference>
<keyword evidence="4 8" id="KW-0554">One-carbon metabolism</keyword>
<feature type="domain" description="DHFR" evidence="10">
    <location>
        <begin position="7"/>
        <end position="166"/>
    </location>
</feature>
<evidence type="ECO:0000256" key="7">
    <source>
        <dbReference type="ARBA" id="ARBA00025067"/>
    </source>
</evidence>
<dbReference type="PROSITE" id="PS00075">
    <property type="entry name" value="DHFR_1"/>
    <property type="match status" value="1"/>
</dbReference>
<dbReference type="PRINTS" id="PR00070">
    <property type="entry name" value="DHFR"/>
</dbReference>
<gene>
    <name evidence="11" type="ORF">SVA_1293</name>
</gene>
<dbReference type="EMBL" id="AP014936">
    <property type="protein sequence ID" value="BAU47868.1"/>
    <property type="molecule type" value="Genomic_DNA"/>
</dbReference>
<comment type="similarity">
    <text evidence="2 8 9">Belongs to the dihydrofolate reductase family.</text>
</comment>
<evidence type="ECO:0000256" key="4">
    <source>
        <dbReference type="ARBA" id="ARBA00022563"/>
    </source>
</evidence>
<proteinExistence type="inferred from homology"/>
<reference evidence="11 12" key="1">
    <citation type="submission" date="2015-08" db="EMBL/GenBank/DDBJ databases">
        <title>Complete genome sequence of Sulfurifustis variabilis.</title>
        <authorList>
            <person name="Miura A."/>
            <person name="Kojima H."/>
            <person name="Fukui M."/>
        </authorList>
    </citation>
    <scope>NUCLEOTIDE SEQUENCE [LARGE SCALE GENOMIC DNA]</scope>
    <source>
        <strain evidence="12">skN76</strain>
    </source>
</reference>
<dbReference type="GO" id="GO:0005829">
    <property type="term" value="C:cytosol"/>
    <property type="evidence" value="ECO:0007669"/>
    <property type="project" value="TreeGrafter"/>
</dbReference>
<dbReference type="CDD" id="cd00209">
    <property type="entry name" value="DHFR"/>
    <property type="match status" value="1"/>
</dbReference>
<sequence>MERPRPRISIIVALAENGVIGRDNRLPWHLPDDLKHFRRLTVGHPVIMGRRNYESLGRPLPDRLNIVVTRQAGYAAASGCRVVHSLEQAFAQADGAEEIFVIGGGDLYAQTLERADRLYLTRVHAGVDGDTRFPEFDVAAWHEIERVHHEADAHHAYAFSFVTLDRRRGP</sequence>
<dbReference type="KEGG" id="sva:SVA_1293"/>
<dbReference type="PANTHER" id="PTHR48069">
    <property type="entry name" value="DIHYDROFOLATE REDUCTASE"/>
    <property type="match status" value="1"/>
</dbReference>
<dbReference type="PROSITE" id="PS51330">
    <property type="entry name" value="DHFR_2"/>
    <property type="match status" value="1"/>
</dbReference>
<dbReference type="Gene3D" id="3.40.430.10">
    <property type="entry name" value="Dihydrofolate Reductase, subunit A"/>
    <property type="match status" value="1"/>
</dbReference>
<dbReference type="GO" id="GO:0070401">
    <property type="term" value="F:NADP+ binding"/>
    <property type="evidence" value="ECO:0007669"/>
    <property type="project" value="UniProtKB-ARBA"/>
</dbReference>
<evidence type="ECO:0000313" key="12">
    <source>
        <dbReference type="Proteomes" id="UP000218899"/>
    </source>
</evidence>
<evidence type="ECO:0000256" key="9">
    <source>
        <dbReference type="RuleBase" id="RU004474"/>
    </source>
</evidence>
<dbReference type="GO" id="GO:0004146">
    <property type="term" value="F:dihydrofolate reductase activity"/>
    <property type="evidence" value="ECO:0007669"/>
    <property type="project" value="UniProtKB-EC"/>
</dbReference>
<comment type="function">
    <text evidence="7 8">Key enzyme in folate metabolism. Catalyzes an essential reaction for de novo glycine and purine synthesis, and for DNA precursor synthesis.</text>
</comment>
<dbReference type="Proteomes" id="UP000218899">
    <property type="component" value="Chromosome"/>
</dbReference>
<dbReference type="EC" id="1.5.1.3" evidence="3 8"/>
<protein>
    <recommendedName>
        <fullName evidence="3 8">Dihydrofolate reductase</fullName>
        <ecNumber evidence="3 8">1.5.1.3</ecNumber>
    </recommendedName>
</protein>
<evidence type="ECO:0000256" key="3">
    <source>
        <dbReference type="ARBA" id="ARBA00012856"/>
    </source>
</evidence>
<accession>A0A1B4V2V7</accession>
<evidence type="ECO:0000256" key="6">
    <source>
        <dbReference type="ARBA" id="ARBA00023002"/>
    </source>
</evidence>